<protein>
    <submittedName>
        <fullName evidence="1">Uncharacterized protein</fullName>
    </submittedName>
</protein>
<evidence type="ECO:0000313" key="1">
    <source>
        <dbReference type="EMBL" id="KJH69633.1"/>
    </source>
</evidence>
<keyword evidence="2" id="KW-1185">Reference proteome</keyword>
<name>A0A0D8ZLB9_9CYAN</name>
<sequence length="151" mass="16656">MSVLVLCVGIAKERGATVPYSHRKLNGELGKFGKKTRIKMAGSARVLINAIELGIMRTIEQDDLETHSLSVAVPINLTDCDAFLEICWQGVVEWAEKVGMNPGFYAVSIVGEFAGSEEGYHDGALKMGHKSFAWRRTADPKVSERFLPQPY</sequence>
<accession>A0A0D8ZLB9</accession>
<proteinExistence type="predicted"/>
<dbReference type="RefSeq" id="WP_045056979.1">
    <property type="nucleotide sequence ID" value="NZ_CAWMDP010000036.1"/>
</dbReference>
<dbReference type="STRING" id="1618023.UH38_22645"/>
<dbReference type="EMBL" id="JYON01000037">
    <property type="protein sequence ID" value="KJH69633.1"/>
    <property type="molecule type" value="Genomic_DNA"/>
</dbReference>
<comment type="caution">
    <text evidence="1">The sequence shown here is derived from an EMBL/GenBank/DDBJ whole genome shotgun (WGS) entry which is preliminary data.</text>
</comment>
<organism evidence="1 2">
    <name type="scientific">Aliterella atlantica CENA595</name>
    <dbReference type="NCBI Taxonomy" id="1618023"/>
    <lineage>
        <taxon>Bacteria</taxon>
        <taxon>Bacillati</taxon>
        <taxon>Cyanobacteriota</taxon>
        <taxon>Cyanophyceae</taxon>
        <taxon>Chroococcidiopsidales</taxon>
        <taxon>Aliterellaceae</taxon>
        <taxon>Aliterella</taxon>
    </lineage>
</organism>
<dbReference type="AlphaFoldDB" id="A0A0D8ZLB9"/>
<dbReference type="Proteomes" id="UP000032452">
    <property type="component" value="Unassembled WGS sequence"/>
</dbReference>
<reference evidence="1 2" key="1">
    <citation type="submission" date="2015-02" db="EMBL/GenBank/DDBJ databases">
        <title>Draft genome of a novel marine cyanobacterium (Chroococcales) isolated from South Atlantic Ocean.</title>
        <authorList>
            <person name="Rigonato J."/>
            <person name="Alvarenga D.O."/>
            <person name="Branco L.H."/>
            <person name="Varani A.M."/>
            <person name="Brandini F.P."/>
            <person name="Fiore M.F."/>
        </authorList>
    </citation>
    <scope>NUCLEOTIDE SEQUENCE [LARGE SCALE GENOMIC DNA]</scope>
    <source>
        <strain evidence="1 2">CENA595</strain>
    </source>
</reference>
<gene>
    <name evidence="1" type="ORF">UH38_22645</name>
</gene>
<evidence type="ECO:0000313" key="2">
    <source>
        <dbReference type="Proteomes" id="UP000032452"/>
    </source>
</evidence>